<protein>
    <submittedName>
        <fullName evidence="1">Integrase family protein</fullName>
    </submittedName>
</protein>
<dbReference type="RefSeq" id="WP_007086415.1">
    <property type="nucleotide sequence ID" value="NZ_AJLS01000121.1"/>
</dbReference>
<dbReference type="OrthoDB" id="9785687at2"/>
<organism evidence="1 2">
    <name type="scientific">Neobacillus bataviensis LMG 21833</name>
    <dbReference type="NCBI Taxonomy" id="1117379"/>
    <lineage>
        <taxon>Bacteria</taxon>
        <taxon>Bacillati</taxon>
        <taxon>Bacillota</taxon>
        <taxon>Bacilli</taxon>
        <taxon>Bacillales</taxon>
        <taxon>Bacillaceae</taxon>
        <taxon>Neobacillus</taxon>
    </lineage>
</organism>
<name>K6DDL9_9BACI</name>
<evidence type="ECO:0000313" key="1">
    <source>
        <dbReference type="EMBL" id="EKN66148.1"/>
    </source>
</evidence>
<accession>K6DDL9</accession>
<keyword evidence="2" id="KW-1185">Reference proteome</keyword>
<dbReference type="EMBL" id="AJLS01000121">
    <property type="protein sequence ID" value="EKN66148.1"/>
    <property type="molecule type" value="Genomic_DNA"/>
</dbReference>
<comment type="caution">
    <text evidence="1">The sequence shown here is derived from an EMBL/GenBank/DDBJ whole genome shotgun (WGS) entry which is preliminary data.</text>
</comment>
<sequence>MNVQNLRDNYPKLISYMETNGYSKHTLIGSNGEVEKIFAVVDSKECLYTRKNFQDPRTSKKHIYCI</sequence>
<dbReference type="Proteomes" id="UP000006316">
    <property type="component" value="Unassembled WGS sequence"/>
</dbReference>
<evidence type="ECO:0000313" key="2">
    <source>
        <dbReference type="Proteomes" id="UP000006316"/>
    </source>
</evidence>
<dbReference type="AlphaFoldDB" id="K6DDL9"/>
<proteinExistence type="predicted"/>
<gene>
    <name evidence="1" type="ORF">BABA_17097</name>
</gene>
<reference evidence="1 2" key="1">
    <citation type="journal article" date="2012" name="Front. Microbiol.">
        <title>Redundancy and modularity in membrane-associated dissimilatory nitrate reduction in Bacillus.</title>
        <authorList>
            <person name="Heylen K."/>
            <person name="Keltjens J."/>
        </authorList>
    </citation>
    <scope>NUCLEOTIDE SEQUENCE [LARGE SCALE GENOMIC DNA]</scope>
    <source>
        <strain evidence="2">LMG 21833T</strain>
    </source>
</reference>